<dbReference type="AlphaFoldDB" id="A0A0F9T1A3"/>
<dbReference type="InterPro" id="IPR007730">
    <property type="entry name" value="SPOR-like_dom"/>
</dbReference>
<dbReference type="SUPFAM" id="SSF110997">
    <property type="entry name" value="Sporulation related repeat"/>
    <property type="match status" value="1"/>
</dbReference>
<dbReference type="Pfam" id="PF05036">
    <property type="entry name" value="SPOR"/>
    <property type="match status" value="1"/>
</dbReference>
<evidence type="ECO:0000313" key="2">
    <source>
        <dbReference type="EMBL" id="KKN68577.1"/>
    </source>
</evidence>
<dbReference type="SUPFAM" id="SSF48452">
    <property type="entry name" value="TPR-like"/>
    <property type="match status" value="1"/>
</dbReference>
<dbReference type="EMBL" id="LAZR01000445">
    <property type="protein sequence ID" value="KKN68577.1"/>
    <property type="molecule type" value="Genomic_DNA"/>
</dbReference>
<dbReference type="InterPro" id="IPR011990">
    <property type="entry name" value="TPR-like_helical_dom_sf"/>
</dbReference>
<dbReference type="Gene3D" id="1.25.40.10">
    <property type="entry name" value="Tetratricopeptide repeat domain"/>
    <property type="match status" value="1"/>
</dbReference>
<dbReference type="InterPro" id="IPR019734">
    <property type="entry name" value="TPR_rpt"/>
</dbReference>
<proteinExistence type="predicted"/>
<gene>
    <name evidence="2" type="ORF">LCGC14_0450080</name>
</gene>
<comment type="caution">
    <text evidence="2">The sequence shown here is derived from an EMBL/GenBank/DDBJ whole genome shotgun (WGS) entry which is preliminary data.</text>
</comment>
<dbReference type="GO" id="GO:0042834">
    <property type="term" value="F:peptidoglycan binding"/>
    <property type="evidence" value="ECO:0007669"/>
    <property type="project" value="InterPro"/>
</dbReference>
<reference evidence="2" key="1">
    <citation type="journal article" date="2015" name="Nature">
        <title>Complex archaea that bridge the gap between prokaryotes and eukaryotes.</title>
        <authorList>
            <person name="Spang A."/>
            <person name="Saw J.H."/>
            <person name="Jorgensen S.L."/>
            <person name="Zaremba-Niedzwiedzka K."/>
            <person name="Martijn J."/>
            <person name="Lind A.E."/>
            <person name="van Eijk R."/>
            <person name="Schleper C."/>
            <person name="Guy L."/>
            <person name="Ettema T.J."/>
        </authorList>
    </citation>
    <scope>NUCLEOTIDE SEQUENCE</scope>
</reference>
<organism evidence="2">
    <name type="scientific">marine sediment metagenome</name>
    <dbReference type="NCBI Taxonomy" id="412755"/>
    <lineage>
        <taxon>unclassified sequences</taxon>
        <taxon>metagenomes</taxon>
        <taxon>ecological metagenomes</taxon>
    </lineage>
</organism>
<name>A0A0F9T1A3_9ZZZZ</name>
<dbReference type="InterPro" id="IPR036680">
    <property type="entry name" value="SPOR-like_sf"/>
</dbReference>
<dbReference type="Pfam" id="PF13432">
    <property type="entry name" value="TPR_16"/>
    <property type="match status" value="1"/>
</dbReference>
<dbReference type="PROSITE" id="PS51724">
    <property type="entry name" value="SPOR"/>
    <property type="match status" value="1"/>
</dbReference>
<dbReference type="Pfam" id="PF13174">
    <property type="entry name" value="TPR_6"/>
    <property type="match status" value="1"/>
</dbReference>
<dbReference type="SMART" id="SM00028">
    <property type="entry name" value="TPR"/>
    <property type="match status" value="3"/>
</dbReference>
<feature type="domain" description="SPOR" evidence="1">
    <location>
        <begin position="152"/>
        <end position="231"/>
    </location>
</feature>
<sequence length="231" mass="26331">MLRSGISAYAEGDDQTTVERMDAFLADHNRGRRADEAFYYRGLANYRRGNREEARRDFAAALDRTRNPDLRCRARLSLGDVAYDAGDMDVAEQMYRESLAELDRSLPPTDHALYRLGASLQRMGEWPKADDYFSELIGNFPGSTFAARAERRAYARQWTIQVGAFAGRERAKSFVGKLRGEHKRVSIWPDRMDGKIRFLVRVGRYGTYGEAAEAVDAVRRTVPEAFITVSW</sequence>
<accession>A0A0F9T1A3</accession>
<protein>
    <recommendedName>
        <fullName evidence="1">SPOR domain-containing protein</fullName>
    </recommendedName>
</protein>
<evidence type="ECO:0000259" key="1">
    <source>
        <dbReference type="PROSITE" id="PS51724"/>
    </source>
</evidence>
<dbReference type="Gene3D" id="3.30.70.1070">
    <property type="entry name" value="Sporulation related repeat"/>
    <property type="match status" value="1"/>
</dbReference>